<dbReference type="GO" id="GO:0020037">
    <property type="term" value="F:heme binding"/>
    <property type="evidence" value="ECO:0007669"/>
    <property type="project" value="TreeGrafter"/>
</dbReference>
<dbReference type="GO" id="GO:0005765">
    <property type="term" value="C:lysosomal membrane"/>
    <property type="evidence" value="ECO:0007669"/>
    <property type="project" value="UniProtKB-SubCell"/>
</dbReference>
<evidence type="ECO:0000256" key="5">
    <source>
        <dbReference type="ARBA" id="ARBA00022692"/>
    </source>
</evidence>
<dbReference type="InterPro" id="IPR036259">
    <property type="entry name" value="MFS_trans_sf"/>
</dbReference>
<dbReference type="SUPFAM" id="SSF103473">
    <property type="entry name" value="MFS general substrate transporter"/>
    <property type="match status" value="1"/>
</dbReference>
<feature type="transmembrane region" description="Helical" evidence="10">
    <location>
        <begin position="111"/>
        <end position="133"/>
    </location>
</feature>
<dbReference type="AlphaFoldDB" id="A0A7M5XII6"/>
<organism evidence="11 12">
    <name type="scientific">Clytia hemisphaerica</name>
    <dbReference type="NCBI Taxonomy" id="252671"/>
    <lineage>
        <taxon>Eukaryota</taxon>
        <taxon>Metazoa</taxon>
        <taxon>Cnidaria</taxon>
        <taxon>Hydrozoa</taxon>
        <taxon>Hydroidolina</taxon>
        <taxon>Leptothecata</taxon>
        <taxon>Obeliida</taxon>
        <taxon>Clytiidae</taxon>
        <taxon>Clytia</taxon>
    </lineage>
</organism>
<dbReference type="GO" id="GO:0015232">
    <property type="term" value="F:heme transmembrane transporter activity"/>
    <property type="evidence" value="ECO:0007669"/>
    <property type="project" value="InterPro"/>
</dbReference>
<keyword evidence="12" id="KW-1185">Reference proteome</keyword>
<keyword evidence="9" id="KW-0458">Lysosome</keyword>
<dbReference type="GeneID" id="136823409"/>
<dbReference type="PANTHER" id="PTHR31525:SF1">
    <property type="entry name" value="HEME TRANSPORTER HRG1"/>
    <property type="match status" value="1"/>
</dbReference>
<keyword evidence="8 10" id="KW-0472">Membrane</keyword>
<feature type="transmembrane region" description="Helical" evidence="10">
    <location>
        <begin position="12"/>
        <end position="37"/>
    </location>
</feature>
<evidence type="ECO:0000256" key="4">
    <source>
        <dbReference type="ARBA" id="ARBA00022448"/>
    </source>
</evidence>
<dbReference type="PRINTS" id="PR02095">
    <property type="entry name" value="TRNSPORTRHRG"/>
</dbReference>
<evidence type="ECO:0000313" key="12">
    <source>
        <dbReference type="Proteomes" id="UP000594262"/>
    </source>
</evidence>
<evidence type="ECO:0000256" key="9">
    <source>
        <dbReference type="ARBA" id="ARBA00023228"/>
    </source>
</evidence>
<dbReference type="RefSeq" id="XP_066935696.1">
    <property type="nucleotide sequence ID" value="XM_067079595.1"/>
</dbReference>
<sequence length="154" mass="17676">MSSDYRPKGCWLYVKLTTSIIGVVLGLAAFFCFMFVYHNVHSGAWALVSAMFALITFVMHVCVYRDVTYSIQPHTFQRLKYVGIFGAFLGLGIFIGYLVKGILVHESGVVVNGWFIVTVWGYMTWKWGFLLFWHSRKYCRSLVDEMTDILSVNT</sequence>
<comment type="similarity">
    <text evidence="3">Belongs to the HRG family.</text>
</comment>
<dbReference type="OrthoDB" id="5954402at2759"/>
<keyword evidence="4" id="KW-0813">Transport</keyword>
<evidence type="ECO:0000313" key="11">
    <source>
        <dbReference type="EnsemblMetazoa" id="CLYHEMP024154.1"/>
    </source>
</evidence>
<evidence type="ECO:0000256" key="3">
    <source>
        <dbReference type="ARBA" id="ARBA00006203"/>
    </source>
</evidence>
<dbReference type="InterPro" id="IPR026218">
    <property type="entry name" value="HRG"/>
</dbReference>
<feature type="transmembrane region" description="Helical" evidence="10">
    <location>
        <begin position="43"/>
        <end position="67"/>
    </location>
</feature>
<comment type="subcellular location">
    <subcellularLocation>
        <location evidence="2">Endosome membrane</location>
        <topology evidence="2">Multi-pass membrane protein</topology>
    </subcellularLocation>
    <subcellularLocation>
        <location evidence="1">Lysosome membrane</location>
        <topology evidence="1">Multi-pass membrane protein</topology>
    </subcellularLocation>
</comment>
<reference evidence="11" key="1">
    <citation type="submission" date="2021-01" db="UniProtKB">
        <authorList>
            <consortium name="EnsemblMetazoa"/>
        </authorList>
    </citation>
    <scope>IDENTIFICATION</scope>
</reference>
<keyword evidence="5 10" id="KW-0812">Transmembrane</keyword>
<evidence type="ECO:0000256" key="8">
    <source>
        <dbReference type="ARBA" id="ARBA00023136"/>
    </source>
</evidence>
<dbReference type="EnsemblMetazoa" id="CLYHEMT024154.1">
    <property type="protein sequence ID" value="CLYHEMP024154.1"/>
    <property type="gene ID" value="CLYHEMG024154"/>
</dbReference>
<dbReference type="Proteomes" id="UP000594262">
    <property type="component" value="Unplaced"/>
</dbReference>
<dbReference type="GO" id="GO:0005886">
    <property type="term" value="C:plasma membrane"/>
    <property type="evidence" value="ECO:0007669"/>
    <property type="project" value="TreeGrafter"/>
</dbReference>
<keyword evidence="6" id="KW-0967">Endosome</keyword>
<dbReference type="GO" id="GO:0010008">
    <property type="term" value="C:endosome membrane"/>
    <property type="evidence" value="ECO:0007669"/>
    <property type="project" value="UniProtKB-SubCell"/>
</dbReference>
<evidence type="ECO:0000256" key="10">
    <source>
        <dbReference type="SAM" id="Phobius"/>
    </source>
</evidence>
<feature type="transmembrane region" description="Helical" evidence="10">
    <location>
        <begin position="79"/>
        <end position="99"/>
    </location>
</feature>
<keyword evidence="7 10" id="KW-1133">Transmembrane helix</keyword>
<evidence type="ECO:0000256" key="7">
    <source>
        <dbReference type="ARBA" id="ARBA00022989"/>
    </source>
</evidence>
<accession>A0A7M5XII6</accession>
<dbReference type="PANTHER" id="PTHR31525">
    <property type="entry name" value="HEME TRANSPORTER HRG1"/>
    <property type="match status" value="1"/>
</dbReference>
<dbReference type="Pfam" id="PF16954">
    <property type="entry name" value="HRG"/>
    <property type="match status" value="1"/>
</dbReference>
<proteinExistence type="inferred from homology"/>
<evidence type="ECO:0000256" key="2">
    <source>
        <dbReference type="ARBA" id="ARBA00004337"/>
    </source>
</evidence>
<protein>
    <submittedName>
        <fullName evidence="11">Uncharacterized protein</fullName>
    </submittedName>
</protein>
<name>A0A7M5XII6_9CNID</name>
<evidence type="ECO:0000256" key="6">
    <source>
        <dbReference type="ARBA" id="ARBA00022753"/>
    </source>
</evidence>
<evidence type="ECO:0000256" key="1">
    <source>
        <dbReference type="ARBA" id="ARBA00004155"/>
    </source>
</evidence>